<comment type="caution">
    <text evidence="1">The sequence shown here is derived from an EMBL/GenBank/DDBJ whole genome shotgun (WGS) entry which is preliminary data.</text>
</comment>
<proteinExistence type="predicted"/>
<dbReference type="EMBL" id="JBHTIS010003080">
    <property type="protein sequence ID" value="MFD1050773.1"/>
    <property type="molecule type" value="Genomic_DNA"/>
</dbReference>
<sequence>MFIHGGDAAEAAITSRERHIRIKVEVDWNKNGTFDHALSDLSPYVSAATTDRSLRGSAPEELLLIEGASAAELSLTLYGTFQGLSFSAVFS</sequence>
<feature type="non-terminal residue" evidence="1">
    <location>
        <position position="91"/>
    </location>
</feature>
<evidence type="ECO:0000313" key="2">
    <source>
        <dbReference type="Proteomes" id="UP001597045"/>
    </source>
</evidence>
<keyword evidence="2" id="KW-1185">Reference proteome</keyword>
<protein>
    <submittedName>
        <fullName evidence="1">Uncharacterized protein</fullName>
    </submittedName>
</protein>
<organism evidence="1 2">
    <name type="scientific">Kibdelosporangium lantanae</name>
    <dbReference type="NCBI Taxonomy" id="1497396"/>
    <lineage>
        <taxon>Bacteria</taxon>
        <taxon>Bacillati</taxon>
        <taxon>Actinomycetota</taxon>
        <taxon>Actinomycetes</taxon>
        <taxon>Pseudonocardiales</taxon>
        <taxon>Pseudonocardiaceae</taxon>
        <taxon>Kibdelosporangium</taxon>
    </lineage>
</organism>
<accession>A0ABW3MKY2</accession>
<reference evidence="2" key="1">
    <citation type="journal article" date="2019" name="Int. J. Syst. Evol. Microbiol.">
        <title>The Global Catalogue of Microorganisms (GCM) 10K type strain sequencing project: providing services to taxonomists for standard genome sequencing and annotation.</title>
        <authorList>
            <consortium name="The Broad Institute Genomics Platform"/>
            <consortium name="The Broad Institute Genome Sequencing Center for Infectious Disease"/>
            <person name="Wu L."/>
            <person name="Ma J."/>
        </authorList>
    </citation>
    <scope>NUCLEOTIDE SEQUENCE [LARGE SCALE GENOMIC DNA]</scope>
    <source>
        <strain evidence="2">JCM 31486</strain>
    </source>
</reference>
<name>A0ABW3MKY2_9PSEU</name>
<gene>
    <name evidence="1" type="ORF">ACFQ1S_37210</name>
</gene>
<evidence type="ECO:0000313" key="1">
    <source>
        <dbReference type="EMBL" id="MFD1050773.1"/>
    </source>
</evidence>
<dbReference type="Proteomes" id="UP001597045">
    <property type="component" value="Unassembled WGS sequence"/>
</dbReference>